<dbReference type="RefSeq" id="WP_404629750.1">
    <property type="nucleotide sequence ID" value="NZ_JADIKM010000001.1"/>
</dbReference>
<dbReference type="Pfam" id="PF07301">
    <property type="entry name" value="DUF1453"/>
    <property type="match status" value="1"/>
</dbReference>
<dbReference type="EMBL" id="JADIKM010000001">
    <property type="protein sequence ID" value="MFK2902628.1"/>
    <property type="molecule type" value="Genomic_DNA"/>
</dbReference>
<feature type="transmembrane region" description="Helical" evidence="1">
    <location>
        <begin position="141"/>
        <end position="162"/>
    </location>
</feature>
<accession>A0ABW8JND0</accession>
<protein>
    <submittedName>
        <fullName evidence="2">DUF1453 family protein</fullName>
    </submittedName>
</protein>
<evidence type="ECO:0000256" key="1">
    <source>
        <dbReference type="SAM" id="Phobius"/>
    </source>
</evidence>
<evidence type="ECO:0000313" key="2">
    <source>
        <dbReference type="EMBL" id="MFK2902628.1"/>
    </source>
</evidence>
<reference evidence="2 3" key="1">
    <citation type="submission" date="2020-10" db="EMBL/GenBank/DDBJ databases">
        <title>Phylogeny of dyella-like bacteria.</title>
        <authorList>
            <person name="Fu J."/>
        </authorList>
    </citation>
    <scope>NUCLEOTIDE SEQUENCE [LARGE SCALE GENOMIC DNA]</scope>
    <source>
        <strain evidence="2 3">Gsoil3046</strain>
    </source>
</reference>
<keyword evidence="1" id="KW-0472">Membrane</keyword>
<proteinExistence type="predicted"/>
<dbReference type="Proteomes" id="UP001620460">
    <property type="component" value="Unassembled WGS sequence"/>
</dbReference>
<dbReference type="InterPro" id="IPR058247">
    <property type="entry name" value="DUF1453"/>
</dbReference>
<name>A0ABW8JND0_9GAMM</name>
<comment type="caution">
    <text evidence="2">The sequence shown here is derived from an EMBL/GenBank/DDBJ whole genome shotgun (WGS) entry which is preliminary data.</text>
</comment>
<sequence length="178" mass="19258">MTPHLTSLAVMIPVMGLLIWRRVRSQFGRQPIRRGRMLARIATFVLLGALVAWPGLAHPPLLEGLLAGVLVGVLLGLVGLRLTRFDRRADGSDGYIPNPWIGALLTALLVGRLAWRFLVAMPQLASEPGAYAGPAIGSSPLTMAVFGLLVGYYVAYFSGLLVHHRRFERAQAPWVGGA</sequence>
<feature type="transmembrane region" description="Helical" evidence="1">
    <location>
        <begin position="6"/>
        <end position="23"/>
    </location>
</feature>
<evidence type="ECO:0000313" key="3">
    <source>
        <dbReference type="Proteomes" id="UP001620460"/>
    </source>
</evidence>
<gene>
    <name evidence="2" type="ORF">ISP17_01535</name>
</gene>
<organism evidence="2 3">
    <name type="scientific">Dyella ginsengisoli</name>
    <dbReference type="NCBI Taxonomy" id="363848"/>
    <lineage>
        <taxon>Bacteria</taxon>
        <taxon>Pseudomonadati</taxon>
        <taxon>Pseudomonadota</taxon>
        <taxon>Gammaproteobacteria</taxon>
        <taxon>Lysobacterales</taxon>
        <taxon>Rhodanobacteraceae</taxon>
        <taxon>Dyella</taxon>
    </lineage>
</organism>
<keyword evidence="1" id="KW-0812">Transmembrane</keyword>
<keyword evidence="1" id="KW-1133">Transmembrane helix</keyword>
<feature type="transmembrane region" description="Helical" evidence="1">
    <location>
        <begin position="100"/>
        <end position="121"/>
    </location>
</feature>
<keyword evidence="3" id="KW-1185">Reference proteome</keyword>
<feature type="transmembrane region" description="Helical" evidence="1">
    <location>
        <begin position="61"/>
        <end position="80"/>
    </location>
</feature>
<feature type="transmembrane region" description="Helical" evidence="1">
    <location>
        <begin position="35"/>
        <end position="55"/>
    </location>
</feature>